<organism evidence="1 2">
    <name type="scientific">Magnetospirillum molischianum DSM 120</name>
    <dbReference type="NCBI Taxonomy" id="1150626"/>
    <lineage>
        <taxon>Bacteria</taxon>
        <taxon>Pseudomonadati</taxon>
        <taxon>Pseudomonadota</taxon>
        <taxon>Alphaproteobacteria</taxon>
        <taxon>Rhodospirillales</taxon>
        <taxon>Rhodospirillaceae</taxon>
        <taxon>Magnetospirillum</taxon>
    </lineage>
</organism>
<evidence type="ECO:0000313" key="1">
    <source>
        <dbReference type="EMBL" id="CCG41813.1"/>
    </source>
</evidence>
<name>H8FTV6_MAGML</name>
<dbReference type="EMBL" id="CAHP01000022">
    <property type="protein sequence ID" value="CCG41813.1"/>
    <property type="molecule type" value="Genomic_DNA"/>
</dbReference>
<reference evidence="1 2" key="1">
    <citation type="journal article" date="2012" name="J. Bacteriol.">
        <title>Draft Genome Sequence of the Purple Photosynthetic Bacterium Phaeospirillum molischianum DSM120, a Particularly Versatile Bacterium.</title>
        <authorList>
            <person name="Duquesne K."/>
            <person name="Prima V."/>
            <person name="Ji B."/>
            <person name="Rouy Z."/>
            <person name="Medigue C."/>
            <person name="Talla E."/>
            <person name="Sturgis J.N."/>
        </authorList>
    </citation>
    <scope>NUCLEOTIDE SEQUENCE [LARGE SCALE GENOMIC DNA]</scope>
    <source>
        <strain evidence="2">DSM120</strain>
    </source>
</reference>
<accession>H8FTV6</accession>
<protein>
    <submittedName>
        <fullName evidence="1">Uncharacterized protein</fullName>
    </submittedName>
</protein>
<sequence>MGRANESPAGAASPNRASVNVFADGAELITTPSINSSLAGRWLNRRFGLPFPTACTVAALAGLGAGHGQ</sequence>
<comment type="caution">
    <text evidence="1">The sequence shown here is derived from an EMBL/GenBank/DDBJ whole genome shotgun (WGS) entry which is preliminary data.</text>
</comment>
<dbReference type="STRING" id="1150626.PHAMO_290101"/>
<evidence type="ECO:0000313" key="2">
    <source>
        <dbReference type="Proteomes" id="UP000004169"/>
    </source>
</evidence>
<gene>
    <name evidence="1" type="ORF">PHAMO_290101</name>
</gene>
<dbReference type="AlphaFoldDB" id="H8FTV6"/>
<proteinExistence type="predicted"/>
<keyword evidence="2" id="KW-1185">Reference proteome</keyword>
<dbReference type="Proteomes" id="UP000004169">
    <property type="component" value="Unassembled WGS sequence"/>
</dbReference>
<dbReference type="RefSeq" id="WP_002729225.1">
    <property type="nucleotide sequence ID" value="NZ_CAHP01000022.1"/>
</dbReference>